<dbReference type="SMART" id="SM00213">
    <property type="entry name" value="UBQ"/>
    <property type="match status" value="1"/>
</dbReference>
<dbReference type="PROSITE" id="PS50053">
    <property type="entry name" value="UBIQUITIN_2"/>
    <property type="match status" value="1"/>
</dbReference>
<dbReference type="Proteomes" id="UP000799324">
    <property type="component" value="Unassembled WGS sequence"/>
</dbReference>
<evidence type="ECO:0000313" key="3">
    <source>
        <dbReference type="Proteomes" id="UP000799324"/>
    </source>
</evidence>
<gene>
    <name evidence="2" type="ORF">K491DRAFT_596351</name>
</gene>
<dbReference type="AlphaFoldDB" id="A0A6A6T9L6"/>
<dbReference type="PRINTS" id="PR00348">
    <property type="entry name" value="UBIQUITIN"/>
</dbReference>
<dbReference type="InterPro" id="IPR000626">
    <property type="entry name" value="Ubiquitin-like_dom"/>
</dbReference>
<dbReference type="Pfam" id="PF00240">
    <property type="entry name" value="ubiquitin"/>
    <property type="match status" value="1"/>
</dbReference>
<reference evidence="2" key="1">
    <citation type="journal article" date="2020" name="Stud. Mycol.">
        <title>101 Dothideomycetes genomes: a test case for predicting lifestyles and emergence of pathogens.</title>
        <authorList>
            <person name="Haridas S."/>
            <person name="Albert R."/>
            <person name="Binder M."/>
            <person name="Bloem J."/>
            <person name="Labutti K."/>
            <person name="Salamov A."/>
            <person name="Andreopoulos B."/>
            <person name="Baker S."/>
            <person name="Barry K."/>
            <person name="Bills G."/>
            <person name="Bluhm B."/>
            <person name="Cannon C."/>
            <person name="Castanera R."/>
            <person name="Culley D."/>
            <person name="Daum C."/>
            <person name="Ezra D."/>
            <person name="Gonzalez J."/>
            <person name="Henrissat B."/>
            <person name="Kuo A."/>
            <person name="Liang C."/>
            <person name="Lipzen A."/>
            <person name="Lutzoni F."/>
            <person name="Magnuson J."/>
            <person name="Mondo S."/>
            <person name="Nolan M."/>
            <person name="Ohm R."/>
            <person name="Pangilinan J."/>
            <person name="Park H.-J."/>
            <person name="Ramirez L."/>
            <person name="Alfaro M."/>
            <person name="Sun H."/>
            <person name="Tritt A."/>
            <person name="Yoshinaga Y."/>
            <person name="Zwiers L.-H."/>
            <person name="Turgeon B."/>
            <person name="Goodwin S."/>
            <person name="Spatafora J."/>
            <person name="Crous P."/>
            <person name="Grigoriev I."/>
        </authorList>
    </citation>
    <scope>NUCLEOTIDE SEQUENCE</scope>
    <source>
        <strain evidence="2">CBS 122681</strain>
    </source>
</reference>
<dbReference type="InterPro" id="IPR029071">
    <property type="entry name" value="Ubiquitin-like_domsf"/>
</dbReference>
<proteinExistence type="predicted"/>
<name>A0A6A6T9L6_9PLEO</name>
<evidence type="ECO:0000313" key="2">
    <source>
        <dbReference type="EMBL" id="KAF2656675.1"/>
    </source>
</evidence>
<dbReference type="SUPFAM" id="SSF54236">
    <property type="entry name" value="Ubiquitin-like"/>
    <property type="match status" value="1"/>
</dbReference>
<sequence length="72" mass="8262">MKVRTRMGKVIDLVIKSDSKGMELKERIEELESFPPAEQHLVYKETILADQKTTAEHALKAFDTLHLVLALR</sequence>
<organism evidence="2 3">
    <name type="scientific">Lophiostoma macrostomum CBS 122681</name>
    <dbReference type="NCBI Taxonomy" id="1314788"/>
    <lineage>
        <taxon>Eukaryota</taxon>
        <taxon>Fungi</taxon>
        <taxon>Dikarya</taxon>
        <taxon>Ascomycota</taxon>
        <taxon>Pezizomycotina</taxon>
        <taxon>Dothideomycetes</taxon>
        <taxon>Pleosporomycetidae</taxon>
        <taxon>Pleosporales</taxon>
        <taxon>Lophiostomataceae</taxon>
        <taxon>Lophiostoma</taxon>
    </lineage>
</organism>
<dbReference type="Gene3D" id="3.10.20.90">
    <property type="entry name" value="Phosphatidylinositol 3-kinase Catalytic Subunit, Chain A, domain 1"/>
    <property type="match status" value="1"/>
</dbReference>
<evidence type="ECO:0000259" key="1">
    <source>
        <dbReference type="PROSITE" id="PS50053"/>
    </source>
</evidence>
<dbReference type="InterPro" id="IPR019956">
    <property type="entry name" value="Ubiquitin_dom"/>
</dbReference>
<accession>A0A6A6T9L6</accession>
<keyword evidence="3" id="KW-1185">Reference proteome</keyword>
<feature type="domain" description="Ubiquitin-like" evidence="1">
    <location>
        <begin position="1"/>
        <end position="72"/>
    </location>
</feature>
<dbReference type="EMBL" id="MU004333">
    <property type="protein sequence ID" value="KAF2656675.1"/>
    <property type="molecule type" value="Genomic_DNA"/>
</dbReference>
<protein>
    <recommendedName>
        <fullName evidence="1">Ubiquitin-like domain-containing protein</fullName>
    </recommendedName>
</protein>